<keyword evidence="2" id="KW-0472">Membrane</keyword>
<dbReference type="EMBL" id="JACOPR010000002">
    <property type="protein sequence ID" value="MBC5730046.1"/>
    <property type="molecule type" value="Genomic_DNA"/>
</dbReference>
<keyword evidence="2" id="KW-0812">Transmembrane</keyword>
<reference evidence="3 4" key="1">
    <citation type="submission" date="2020-08" db="EMBL/GenBank/DDBJ databases">
        <title>Genome public.</title>
        <authorList>
            <person name="Liu C."/>
            <person name="Sun Q."/>
        </authorList>
    </citation>
    <scope>NUCLEOTIDE SEQUENCE [LARGE SCALE GENOMIC DNA]</scope>
    <source>
        <strain evidence="3 4">New-38</strain>
    </source>
</reference>
<feature type="transmembrane region" description="Helical" evidence="2">
    <location>
        <begin position="108"/>
        <end position="125"/>
    </location>
</feature>
<feature type="transmembrane region" description="Helical" evidence="2">
    <location>
        <begin position="145"/>
        <end position="169"/>
    </location>
</feature>
<comment type="caution">
    <text evidence="3">The sequence shown here is derived from an EMBL/GenBank/DDBJ whole genome shotgun (WGS) entry which is preliminary data.</text>
</comment>
<evidence type="ECO:0000256" key="2">
    <source>
        <dbReference type="SAM" id="Phobius"/>
    </source>
</evidence>
<evidence type="ECO:0008006" key="5">
    <source>
        <dbReference type="Google" id="ProtNLM"/>
    </source>
</evidence>
<dbReference type="RefSeq" id="WP_186963133.1">
    <property type="nucleotide sequence ID" value="NZ_JACOPR010000002.1"/>
</dbReference>
<dbReference type="Proteomes" id="UP000660021">
    <property type="component" value="Unassembled WGS sequence"/>
</dbReference>
<gene>
    <name evidence="3" type="ORF">H8S34_04270</name>
</gene>
<keyword evidence="1" id="KW-0175">Coiled coil</keyword>
<dbReference type="InterPro" id="IPR010540">
    <property type="entry name" value="CmpB_TMEM229"/>
</dbReference>
<feature type="transmembrane region" description="Helical" evidence="2">
    <location>
        <begin position="6"/>
        <end position="28"/>
    </location>
</feature>
<keyword evidence="2" id="KW-1133">Transmembrane helix</keyword>
<accession>A0ABR7HRJ1</accession>
<dbReference type="Pfam" id="PF06541">
    <property type="entry name" value="ABC_trans_CmpB"/>
    <property type="match status" value="1"/>
</dbReference>
<keyword evidence="4" id="KW-1185">Reference proteome</keyword>
<evidence type="ECO:0000256" key="1">
    <source>
        <dbReference type="SAM" id="Coils"/>
    </source>
</evidence>
<feature type="transmembrane region" description="Helical" evidence="2">
    <location>
        <begin position="40"/>
        <end position="59"/>
    </location>
</feature>
<feature type="transmembrane region" description="Helical" evidence="2">
    <location>
        <begin position="65"/>
        <end position="87"/>
    </location>
</feature>
<name>A0ABR7HRJ1_9FIRM</name>
<organism evidence="3 4">
    <name type="scientific">Pseudoflavonifractor hominis</name>
    <dbReference type="NCBI Taxonomy" id="2763059"/>
    <lineage>
        <taxon>Bacteria</taxon>
        <taxon>Bacillati</taxon>
        <taxon>Bacillota</taxon>
        <taxon>Clostridia</taxon>
        <taxon>Eubacteriales</taxon>
        <taxon>Oscillospiraceae</taxon>
        <taxon>Pseudoflavonifractor</taxon>
    </lineage>
</organism>
<protein>
    <recommendedName>
        <fullName evidence="5">ABC-transporter type IV</fullName>
    </recommendedName>
</protein>
<sequence>MREIYPILWYFFVYAFLGWCSEVCYAALRTGKFVNRGFLNGPLCPIYGFGVVLVTSLLAPVRERFLLLFLCSVVLCSALEWVTGFVLEKLFHQKWWDYSDQPFNLNGYICPLFSLLWGFACLIIMDMIHPAVMGMARHIPRPVGLVLLVLFLVLTAVDLSATVASMIGLNKRLRQLEEMAARIKAASNELGENLADATLSLSERGADLKEDLNDLRDDLAERGADLREDLTERLAAREAEQTARRIAREAALKRREAALAELKAANEELLSTYGFGQRRLLRAFPHMTSTRYAAALEELRRRARGMRKKDEEDT</sequence>
<feature type="coiled-coil region" evidence="1">
    <location>
        <begin position="166"/>
        <end position="272"/>
    </location>
</feature>
<evidence type="ECO:0000313" key="3">
    <source>
        <dbReference type="EMBL" id="MBC5730046.1"/>
    </source>
</evidence>
<proteinExistence type="predicted"/>
<evidence type="ECO:0000313" key="4">
    <source>
        <dbReference type="Proteomes" id="UP000660021"/>
    </source>
</evidence>